<organism evidence="1 2">
    <name type="scientific">Catharanthus roseus</name>
    <name type="common">Madagascar periwinkle</name>
    <name type="synonym">Vinca rosea</name>
    <dbReference type="NCBI Taxonomy" id="4058"/>
    <lineage>
        <taxon>Eukaryota</taxon>
        <taxon>Viridiplantae</taxon>
        <taxon>Streptophyta</taxon>
        <taxon>Embryophyta</taxon>
        <taxon>Tracheophyta</taxon>
        <taxon>Spermatophyta</taxon>
        <taxon>Magnoliopsida</taxon>
        <taxon>eudicotyledons</taxon>
        <taxon>Gunneridae</taxon>
        <taxon>Pentapetalae</taxon>
        <taxon>asterids</taxon>
        <taxon>lamiids</taxon>
        <taxon>Gentianales</taxon>
        <taxon>Apocynaceae</taxon>
        <taxon>Rauvolfioideae</taxon>
        <taxon>Vinceae</taxon>
        <taxon>Catharanthinae</taxon>
        <taxon>Catharanthus</taxon>
    </lineage>
</organism>
<evidence type="ECO:0000313" key="1">
    <source>
        <dbReference type="EMBL" id="KAI5665592.1"/>
    </source>
</evidence>
<protein>
    <submittedName>
        <fullName evidence="1">Uncharacterized protein</fullName>
    </submittedName>
</protein>
<dbReference type="EMBL" id="CM044704">
    <property type="protein sequence ID" value="KAI5665592.1"/>
    <property type="molecule type" value="Genomic_DNA"/>
</dbReference>
<dbReference type="Proteomes" id="UP001060085">
    <property type="component" value="Linkage Group LG04"/>
</dbReference>
<keyword evidence="2" id="KW-1185">Reference proteome</keyword>
<gene>
    <name evidence="1" type="ORF">M9H77_15445</name>
</gene>
<evidence type="ECO:0000313" key="2">
    <source>
        <dbReference type="Proteomes" id="UP001060085"/>
    </source>
</evidence>
<proteinExistence type="predicted"/>
<comment type="caution">
    <text evidence="1">The sequence shown here is derived from an EMBL/GenBank/DDBJ whole genome shotgun (WGS) entry which is preliminary data.</text>
</comment>
<reference evidence="2" key="1">
    <citation type="journal article" date="2023" name="Nat. Plants">
        <title>Single-cell RNA sequencing provides a high-resolution roadmap for understanding the multicellular compartmentation of specialized metabolism.</title>
        <authorList>
            <person name="Sun S."/>
            <person name="Shen X."/>
            <person name="Li Y."/>
            <person name="Li Y."/>
            <person name="Wang S."/>
            <person name="Li R."/>
            <person name="Zhang H."/>
            <person name="Shen G."/>
            <person name="Guo B."/>
            <person name="Wei J."/>
            <person name="Xu J."/>
            <person name="St-Pierre B."/>
            <person name="Chen S."/>
            <person name="Sun C."/>
        </authorList>
    </citation>
    <scope>NUCLEOTIDE SEQUENCE [LARGE SCALE GENOMIC DNA]</scope>
</reference>
<accession>A0ACC0AX49</accession>
<name>A0ACC0AX49_CATRO</name>
<sequence>MMTTLQRSSVSFRRQGSSGRIWENNNRLQLPEKNANAGACSDNQEKKIVLNEETAESTNRLPVSPSPVVTKVNSSSISPKSSSSPRSSSGHNHNSNNNNKGQKCAFVSIFGRCIGSPTAAASS</sequence>